<evidence type="ECO:0000313" key="3">
    <source>
        <dbReference type="Proteomes" id="UP001250181"/>
    </source>
</evidence>
<comment type="caution">
    <text evidence="2">The sequence shown here is derived from an EMBL/GenBank/DDBJ whole genome shotgun (WGS) entry which is preliminary data.</text>
</comment>
<feature type="region of interest" description="Disordered" evidence="1">
    <location>
        <begin position="65"/>
        <end position="97"/>
    </location>
</feature>
<evidence type="ECO:0000256" key="1">
    <source>
        <dbReference type="SAM" id="MobiDB-lite"/>
    </source>
</evidence>
<accession>A0ABU3QMJ4</accession>
<keyword evidence="3" id="KW-1185">Reference proteome</keyword>
<organism evidence="2 3">
    <name type="scientific">Streptomyces tamarix</name>
    <dbReference type="NCBI Taxonomy" id="3078565"/>
    <lineage>
        <taxon>Bacteria</taxon>
        <taxon>Bacillati</taxon>
        <taxon>Actinomycetota</taxon>
        <taxon>Actinomycetes</taxon>
        <taxon>Kitasatosporales</taxon>
        <taxon>Streptomycetaceae</taxon>
        <taxon>Streptomyces</taxon>
    </lineage>
</organism>
<gene>
    <name evidence="2" type="ORF">RND61_18095</name>
</gene>
<protein>
    <submittedName>
        <fullName evidence="2">Uncharacterized protein</fullName>
    </submittedName>
</protein>
<name>A0ABU3QMJ4_9ACTN</name>
<reference evidence="2 3" key="1">
    <citation type="submission" date="2023-09" db="EMBL/GenBank/DDBJ databases">
        <title>Streptomyces sp. nov.: A antagonism against Alternaria gaisen Producing Streptochlin, Isolated from Tamarix root soil.</title>
        <authorList>
            <person name="Chen Y."/>
        </authorList>
    </citation>
    <scope>NUCLEOTIDE SEQUENCE [LARGE SCALE GENOMIC DNA]</scope>
    <source>
        <strain evidence="2 3">TRM76323</strain>
    </source>
</reference>
<dbReference type="EMBL" id="JAWCTQ010000021">
    <property type="protein sequence ID" value="MDT9683957.1"/>
    <property type="molecule type" value="Genomic_DNA"/>
</dbReference>
<feature type="compositionally biased region" description="Gly residues" evidence="1">
    <location>
        <begin position="76"/>
        <end position="91"/>
    </location>
</feature>
<evidence type="ECO:0000313" key="2">
    <source>
        <dbReference type="EMBL" id="MDT9683957.1"/>
    </source>
</evidence>
<proteinExistence type="predicted"/>
<feature type="compositionally biased region" description="Low complexity" evidence="1">
    <location>
        <begin position="65"/>
        <end position="75"/>
    </location>
</feature>
<dbReference type="RefSeq" id="WP_315879016.1">
    <property type="nucleotide sequence ID" value="NZ_JAWCTQ010000021.1"/>
</dbReference>
<dbReference type="Proteomes" id="UP001250181">
    <property type="component" value="Unassembled WGS sequence"/>
</dbReference>
<sequence length="97" mass="9513">MSTVTRQEITACTRGAFGSGWVGRDDLCAAARAADARPEVVALLAGLSPHVRVCALPDLLLLLPELPDGPEAGKAPGAGGARGGPGDGARGGEPAAG</sequence>